<feature type="domain" description="CAF1B/HIR1 beta-propeller" evidence="11">
    <location>
        <begin position="421"/>
        <end position="680"/>
    </location>
</feature>
<reference evidence="12 13" key="1">
    <citation type="submission" date="2014-04" db="EMBL/GenBank/DDBJ databases">
        <authorList>
            <consortium name="DOE Joint Genome Institute"/>
            <person name="Kuo A."/>
            <person name="Zuccaro A."/>
            <person name="Kohler A."/>
            <person name="Nagy L.G."/>
            <person name="Floudas D."/>
            <person name="Copeland A."/>
            <person name="Barry K.W."/>
            <person name="Cichocki N."/>
            <person name="Veneault-Fourrey C."/>
            <person name="LaButti K."/>
            <person name="Lindquist E.A."/>
            <person name="Lipzen A."/>
            <person name="Lundell T."/>
            <person name="Morin E."/>
            <person name="Murat C."/>
            <person name="Sun H."/>
            <person name="Tunlid A."/>
            <person name="Henrissat B."/>
            <person name="Grigoriev I.V."/>
            <person name="Hibbett D.S."/>
            <person name="Martin F."/>
            <person name="Nordberg H.P."/>
            <person name="Cantor M.N."/>
            <person name="Hua S.X."/>
        </authorList>
    </citation>
    <scope>NUCLEOTIDE SEQUENCE [LARGE SCALE GENOMIC DNA]</scope>
    <source>
        <strain evidence="12 13">MAFF 305830</strain>
    </source>
</reference>
<accession>A0A0C2WGX2</accession>
<feature type="compositionally biased region" description="Gly residues" evidence="10">
    <location>
        <begin position="237"/>
        <end position="252"/>
    </location>
</feature>
<evidence type="ECO:0000256" key="4">
    <source>
        <dbReference type="ARBA" id="ARBA00022737"/>
    </source>
</evidence>
<feature type="repeat" description="WD" evidence="9">
    <location>
        <begin position="67"/>
        <end position="108"/>
    </location>
</feature>
<keyword evidence="7" id="KW-0234">DNA repair</keyword>
<comment type="similarity">
    <text evidence="2">Belongs to the WD repeat HIR1 family.</text>
</comment>
<dbReference type="AlphaFoldDB" id="A0A0C2WGX2"/>
<evidence type="ECO:0000256" key="1">
    <source>
        <dbReference type="ARBA" id="ARBA00004123"/>
    </source>
</evidence>
<feature type="compositionally biased region" description="Basic residues" evidence="10">
    <location>
        <begin position="835"/>
        <end position="848"/>
    </location>
</feature>
<evidence type="ECO:0000256" key="3">
    <source>
        <dbReference type="ARBA" id="ARBA00022574"/>
    </source>
</evidence>
<organism evidence="12 13">
    <name type="scientific">Serendipita vermifera MAFF 305830</name>
    <dbReference type="NCBI Taxonomy" id="933852"/>
    <lineage>
        <taxon>Eukaryota</taxon>
        <taxon>Fungi</taxon>
        <taxon>Dikarya</taxon>
        <taxon>Basidiomycota</taxon>
        <taxon>Agaricomycotina</taxon>
        <taxon>Agaricomycetes</taxon>
        <taxon>Sebacinales</taxon>
        <taxon>Serendipitaceae</taxon>
        <taxon>Serendipita</taxon>
    </lineage>
</organism>
<feature type="region of interest" description="Disordered" evidence="10">
    <location>
        <begin position="211"/>
        <end position="404"/>
    </location>
</feature>
<dbReference type="InterPro" id="IPR015943">
    <property type="entry name" value="WD40/YVTN_repeat-like_dom_sf"/>
</dbReference>
<feature type="domain" description="CAF1B/HIR1 beta-propeller" evidence="11">
    <location>
        <begin position="1"/>
        <end position="208"/>
    </location>
</feature>
<dbReference type="Gene3D" id="2.130.10.10">
    <property type="entry name" value="YVTN repeat-like/Quinoprotein amine dehydrogenase"/>
    <property type="match status" value="2"/>
</dbReference>
<evidence type="ECO:0000259" key="11">
    <source>
        <dbReference type="Pfam" id="PF24105"/>
    </source>
</evidence>
<dbReference type="EMBL" id="KN824312">
    <property type="protein sequence ID" value="KIM25628.1"/>
    <property type="molecule type" value="Genomic_DNA"/>
</dbReference>
<proteinExistence type="inferred from homology"/>
<keyword evidence="13" id="KW-1185">Reference proteome</keyword>
<dbReference type="SMART" id="SM00320">
    <property type="entry name" value="WD40"/>
    <property type="match status" value="6"/>
</dbReference>
<reference evidence="13" key="2">
    <citation type="submission" date="2015-01" db="EMBL/GenBank/DDBJ databases">
        <title>Evolutionary Origins and Diversification of the Mycorrhizal Mutualists.</title>
        <authorList>
            <consortium name="DOE Joint Genome Institute"/>
            <consortium name="Mycorrhizal Genomics Consortium"/>
            <person name="Kohler A."/>
            <person name="Kuo A."/>
            <person name="Nagy L.G."/>
            <person name="Floudas D."/>
            <person name="Copeland A."/>
            <person name="Barry K.W."/>
            <person name="Cichocki N."/>
            <person name="Veneault-Fourrey C."/>
            <person name="LaButti K."/>
            <person name="Lindquist E.A."/>
            <person name="Lipzen A."/>
            <person name="Lundell T."/>
            <person name="Morin E."/>
            <person name="Murat C."/>
            <person name="Riley R."/>
            <person name="Ohm R."/>
            <person name="Sun H."/>
            <person name="Tunlid A."/>
            <person name="Henrissat B."/>
            <person name="Grigoriev I.V."/>
            <person name="Hibbett D.S."/>
            <person name="Martin F."/>
        </authorList>
    </citation>
    <scope>NUCLEOTIDE SEQUENCE [LARGE SCALE GENOMIC DNA]</scope>
    <source>
        <strain evidence="13">MAFF 305830</strain>
    </source>
</reference>
<feature type="region of interest" description="Disordered" evidence="10">
    <location>
        <begin position="462"/>
        <end position="481"/>
    </location>
</feature>
<evidence type="ECO:0000313" key="13">
    <source>
        <dbReference type="Proteomes" id="UP000054097"/>
    </source>
</evidence>
<name>A0A0C2WGX2_SERVB</name>
<evidence type="ECO:0000256" key="10">
    <source>
        <dbReference type="SAM" id="MobiDB-lite"/>
    </source>
</evidence>
<comment type="subcellular location">
    <subcellularLocation>
        <location evidence="1">Nucleus</location>
    </subcellularLocation>
</comment>
<evidence type="ECO:0000256" key="8">
    <source>
        <dbReference type="ARBA" id="ARBA00023242"/>
    </source>
</evidence>
<feature type="repeat" description="WD" evidence="9">
    <location>
        <begin position="171"/>
        <end position="205"/>
    </location>
</feature>
<feature type="compositionally biased region" description="Low complexity" evidence="10">
    <location>
        <begin position="281"/>
        <end position="296"/>
    </location>
</feature>
<dbReference type="PROSITE" id="PS50294">
    <property type="entry name" value="WD_REPEATS_REGION"/>
    <property type="match status" value="2"/>
</dbReference>
<keyword evidence="6" id="KW-0156">Chromatin regulator</keyword>
<dbReference type="GO" id="GO:0006335">
    <property type="term" value="P:DNA replication-dependent chromatin assembly"/>
    <property type="evidence" value="ECO:0007669"/>
    <property type="project" value="InterPro"/>
</dbReference>
<feature type="compositionally biased region" description="Pro residues" evidence="10">
    <location>
        <begin position="752"/>
        <end position="765"/>
    </location>
</feature>
<evidence type="ECO:0000256" key="9">
    <source>
        <dbReference type="PROSITE-ProRule" id="PRU00221"/>
    </source>
</evidence>
<dbReference type="PANTHER" id="PTHR15271">
    <property type="entry name" value="CHROMATIN ASSEMBLY FACTOR 1 SUBUNIT B"/>
    <property type="match status" value="1"/>
</dbReference>
<dbReference type="InterPro" id="IPR001680">
    <property type="entry name" value="WD40_rpt"/>
</dbReference>
<evidence type="ECO:0000256" key="5">
    <source>
        <dbReference type="ARBA" id="ARBA00022763"/>
    </source>
</evidence>
<dbReference type="GO" id="GO:0006281">
    <property type="term" value="P:DNA repair"/>
    <property type="evidence" value="ECO:0007669"/>
    <property type="project" value="UniProtKB-KW"/>
</dbReference>
<dbReference type="STRING" id="933852.A0A0C2WGX2"/>
<evidence type="ECO:0000256" key="6">
    <source>
        <dbReference type="ARBA" id="ARBA00022853"/>
    </source>
</evidence>
<feature type="region of interest" description="Disordered" evidence="10">
    <location>
        <begin position="555"/>
        <end position="603"/>
    </location>
</feature>
<gene>
    <name evidence="12" type="ORF">M408DRAFT_205289</name>
</gene>
<feature type="compositionally biased region" description="Low complexity" evidence="10">
    <location>
        <begin position="712"/>
        <end position="751"/>
    </location>
</feature>
<evidence type="ECO:0000256" key="7">
    <source>
        <dbReference type="ARBA" id="ARBA00023204"/>
    </source>
</evidence>
<feature type="compositionally biased region" description="Polar residues" evidence="10">
    <location>
        <begin position="581"/>
        <end position="595"/>
    </location>
</feature>
<feature type="compositionally biased region" description="Basic and acidic residues" evidence="10">
    <location>
        <begin position="338"/>
        <end position="354"/>
    </location>
</feature>
<dbReference type="GO" id="GO:0006334">
    <property type="term" value="P:nucleosome assembly"/>
    <property type="evidence" value="ECO:0007669"/>
    <property type="project" value="TreeGrafter"/>
</dbReference>
<dbReference type="PROSITE" id="PS50082">
    <property type="entry name" value="WD_REPEATS_2"/>
    <property type="match status" value="3"/>
</dbReference>
<dbReference type="GO" id="GO:0005634">
    <property type="term" value="C:nucleus"/>
    <property type="evidence" value="ECO:0007669"/>
    <property type="project" value="UniProtKB-SubCell"/>
</dbReference>
<dbReference type="InterPro" id="IPR036322">
    <property type="entry name" value="WD40_repeat_dom_sf"/>
</dbReference>
<feature type="repeat" description="WD" evidence="9">
    <location>
        <begin position="129"/>
        <end position="170"/>
    </location>
</feature>
<evidence type="ECO:0000256" key="2">
    <source>
        <dbReference type="ARBA" id="ARBA00007306"/>
    </source>
</evidence>
<dbReference type="PANTHER" id="PTHR15271:SF4">
    <property type="entry name" value="CHROMATIN ASSEMBLY FACTOR 1 SUBUNIT B"/>
    <property type="match status" value="1"/>
</dbReference>
<dbReference type="GO" id="GO:0033186">
    <property type="term" value="C:CAF-1 complex"/>
    <property type="evidence" value="ECO:0007669"/>
    <property type="project" value="TreeGrafter"/>
</dbReference>
<feature type="compositionally biased region" description="Low complexity" evidence="10">
    <location>
        <begin position="253"/>
        <end position="265"/>
    </location>
</feature>
<dbReference type="InterPro" id="IPR045145">
    <property type="entry name" value="PTHR15271"/>
</dbReference>
<protein>
    <recommendedName>
        <fullName evidence="11">CAF1B/HIR1 beta-propeller domain-containing protein</fullName>
    </recommendedName>
</protein>
<dbReference type="Proteomes" id="UP000054097">
    <property type="component" value="Unassembled WGS sequence"/>
</dbReference>
<dbReference type="SUPFAM" id="SSF50978">
    <property type="entry name" value="WD40 repeat-like"/>
    <property type="match status" value="1"/>
</dbReference>
<keyword evidence="5" id="KW-0227">DNA damage</keyword>
<dbReference type="OrthoDB" id="71227at2759"/>
<dbReference type="InterPro" id="IPR055410">
    <property type="entry name" value="Beta-prop_CAF1B_HIR1"/>
</dbReference>
<dbReference type="Pfam" id="PF24105">
    <property type="entry name" value="Beta-prop_CAF1B_HIR1"/>
    <property type="match status" value="2"/>
</dbReference>
<keyword evidence="8" id="KW-0539">Nucleus</keyword>
<keyword evidence="3 9" id="KW-0853">WD repeat</keyword>
<feature type="compositionally biased region" description="Polar residues" evidence="10">
    <location>
        <begin position="304"/>
        <end position="321"/>
    </location>
</feature>
<feature type="compositionally biased region" description="Low complexity" evidence="10">
    <location>
        <begin position="555"/>
        <end position="578"/>
    </location>
</feature>
<feature type="region of interest" description="Disordered" evidence="10">
    <location>
        <begin position="704"/>
        <end position="848"/>
    </location>
</feature>
<feature type="compositionally biased region" description="Basic and acidic residues" evidence="10">
    <location>
        <begin position="823"/>
        <end position="834"/>
    </location>
</feature>
<sequence length="848" mass="89019">MIIKTLEIGWHEAKPIYSCDFQRRTTRTAAGTVAHRFATAGADTHVRVWLIHPTDATGPKAEYLSTLSKHAGAVNVVRWSPNGELLASGADDGMLIIWTRDEKSQTSVWGRDAKDASVDKESWRVLNAIRVTSGEVYDLAWSPTGEYILTGSTDNTARIFSVSEAICVREIADHAHYVQGVAWDPMNEYIATQSSDRSVKVYSLSHKHGSALETHPVGSNTRMVMRGSRGHSRNGSTAGGGKNSMGNGGGGSHSRAPSLSRPSPRVGDGAPPRGRGHVRRSSISSEASSVSMAPSHSGRERDNSTNTNMDAPLTPATSVTSGVGGMFLPPSSAASTSGHRDSSITPIKEYKEPRTAATSRRSSFSGSQAPGSPASFRGRTMEDRDSRSSYGRSPSPMPPLPAIRTPHAATTATANAVASAAAPWTLRLYSDENATSFFRRLTFSPDGNLLYTPAGWFEDNSVSATPGTGAKEDEPGPGAESSSCVYVYSKANFSKAPVAAYPGHRRAVVCVKFSNTLYDLRPNVAPSAEMEDPPTILLEPGRSDVVDVFTSSSTSRTASHLPSVPSRSELSLPSPALSAVDGSSSTTPRKTSSDTLPGAGGSNGTGAATASVFQLPYRMMFAVATLDTVAIHDTQQAGPVCLLSKLHYDSFTDMAWSHDGHVLMLVSSDGYCTVVVFDENMPLYHTQQRDLQLKSVALAHSHPLINTHPHGHASTASVSGSASGQHHAPLLSASSSSSGTGAPGITPQSPLVHPPPSPFVPPHAPSPSVSLKDLPGPSGSGAIGPGSLKRSASAIDVPLTPAASVTGGDGDAHMAGGLTGGSESERERAEEGPAKKKRRVELRHHGAV</sequence>
<evidence type="ECO:0000313" key="12">
    <source>
        <dbReference type="EMBL" id="KIM25628.1"/>
    </source>
</evidence>
<keyword evidence="4" id="KW-0677">Repeat</keyword>
<dbReference type="HOGENOM" id="CLU_010127_3_0_1"/>